<evidence type="ECO:0000256" key="4">
    <source>
        <dbReference type="SAM" id="SignalP"/>
    </source>
</evidence>
<feature type="region of interest" description="Disordered" evidence="3">
    <location>
        <begin position="23"/>
        <end position="49"/>
    </location>
</feature>
<feature type="compositionally biased region" description="Low complexity" evidence="3">
    <location>
        <begin position="39"/>
        <end position="49"/>
    </location>
</feature>
<reference evidence="6 8" key="1">
    <citation type="submission" date="2018-06" db="EMBL/GenBank/DDBJ databases">
        <authorList>
            <consortium name="Pathogen Informatics"/>
            <person name="Doyle S."/>
        </authorList>
    </citation>
    <scope>NUCLEOTIDE SEQUENCE [LARGE SCALE GENOMIC DNA]</scope>
    <source>
        <strain evidence="6 8">NCTC10597</strain>
    </source>
</reference>
<dbReference type="EMBL" id="SNZG01000045">
    <property type="protein sequence ID" value="TDR33961.1"/>
    <property type="molecule type" value="Genomic_DNA"/>
</dbReference>
<dbReference type="EMBL" id="UGNP01000001">
    <property type="protein sequence ID" value="STX11203.1"/>
    <property type="molecule type" value="Genomic_DNA"/>
</dbReference>
<dbReference type="AlphaFoldDB" id="A0A2U3AA02"/>
<dbReference type="RefSeq" id="WP_109350695.1">
    <property type="nucleotide sequence ID" value="NZ_BJUE01000050.1"/>
</dbReference>
<gene>
    <name evidence="6" type="primary">isdE_2</name>
    <name evidence="7" type="ORF">DFR61_14513</name>
    <name evidence="6" type="ORF">NCTC10597_03013</name>
</gene>
<dbReference type="SUPFAM" id="SSF53807">
    <property type="entry name" value="Helical backbone' metal receptor"/>
    <property type="match status" value="1"/>
</dbReference>
<evidence type="ECO:0000313" key="6">
    <source>
        <dbReference type="EMBL" id="STX11203.1"/>
    </source>
</evidence>
<keyword evidence="9" id="KW-1185">Reference proteome</keyword>
<feature type="domain" description="Fe/B12 periplasmic-binding" evidence="5">
    <location>
        <begin position="68"/>
        <end position="323"/>
    </location>
</feature>
<reference evidence="7 9" key="2">
    <citation type="submission" date="2019-03" db="EMBL/GenBank/DDBJ databases">
        <title>Genomic Encyclopedia of Type Strains, Phase IV (KMG-IV): sequencing the most valuable type-strain genomes for metagenomic binning, comparative biology and taxonomic classification.</title>
        <authorList>
            <person name="Goeker M."/>
        </authorList>
    </citation>
    <scope>NUCLEOTIDE SEQUENCE [LARGE SCALE GENOMIC DNA]</scope>
    <source>
        <strain evidence="7 9">DSM 20580</strain>
    </source>
</reference>
<feature type="chain" id="PRO_5039068887" evidence="4">
    <location>
        <begin position="20"/>
        <end position="323"/>
    </location>
</feature>
<sequence>MKKSIYSALLLSTALLLGACGEESANQNKSPKTAEKAQAESTSTSSSTVDEATVAELVKNFPEQKSEKIITTSVTIAEMLKILDVIPSGLPTTEHKLPEGYDKIDKVGSAVEPDVEKIVSLSPDLVVGPKSIHTSLEKKMKNTKIPTAYVPTDSYGDLKNSFMALSTALGKKDVAEKYLTDLEKKEKKIIASNDSSDKKVMILFGSGESFMLMNTNTYVGSLVAQTGAKNIITEATTSKEAYVPMNMEDVVATNPDVILLVSHSDAAVALKQFKDEVKKNGAWEQLNAFKNDKVDALDYGIFGYASIVKAPEALESLQKMLAK</sequence>
<evidence type="ECO:0000313" key="7">
    <source>
        <dbReference type="EMBL" id="TDR33961.1"/>
    </source>
</evidence>
<dbReference type="InterPro" id="IPR002491">
    <property type="entry name" value="ABC_transptr_periplasmic_BD"/>
</dbReference>
<evidence type="ECO:0000256" key="3">
    <source>
        <dbReference type="SAM" id="MobiDB-lite"/>
    </source>
</evidence>
<feature type="signal peptide" evidence="4">
    <location>
        <begin position="1"/>
        <end position="19"/>
    </location>
</feature>
<dbReference type="Proteomes" id="UP000254330">
    <property type="component" value="Unassembled WGS sequence"/>
</dbReference>
<comment type="similarity">
    <text evidence="1">Belongs to the bacterial solute-binding protein 8 family.</text>
</comment>
<dbReference type="Pfam" id="PF01497">
    <property type="entry name" value="Peripla_BP_2"/>
    <property type="match status" value="1"/>
</dbReference>
<comment type="caution">
    <text evidence="6">The sequence shown here is derived from an EMBL/GenBank/DDBJ whole genome shotgun (WGS) entry which is preliminary data.</text>
</comment>
<keyword evidence="2 4" id="KW-0732">Signal</keyword>
<dbReference type="Gene3D" id="3.40.50.1980">
    <property type="entry name" value="Nitrogenase molybdenum iron protein domain"/>
    <property type="match status" value="2"/>
</dbReference>
<evidence type="ECO:0000256" key="1">
    <source>
        <dbReference type="ARBA" id="ARBA00008814"/>
    </source>
</evidence>
<organism evidence="6 8">
    <name type="scientific">Kurthia zopfii</name>
    <dbReference type="NCBI Taxonomy" id="1650"/>
    <lineage>
        <taxon>Bacteria</taxon>
        <taxon>Bacillati</taxon>
        <taxon>Bacillota</taxon>
        <taxon>Bacilli</taxon>
        <taxon>Bacillales</taxon>
        <taxon>Caryophanaceae</taxon>
        <taxon>Kurthia</taxon>
    </lineage>
</organism>
<dbReference type="GO" id="GO:0071281">
    <property type="term" value="P:cellular response to iron ion"/>
    <property type="evidence" value="ECO:0007669"/>
    <property type="project" value="TreeGrafter"/>
</dbReference>
<evidence type="ECO:0000259" key="5">
    <source>
        <dbReference type="PROSITE" id="PS50983"/>
    </source>
</evidence>
<evidence type="ECO:0000256" key="2">
    <source>
        <dbReference type="ARBA" id="ARBA00022729"/>
    </source>
</evidence>
<evidence type="ECO:0000313" key="9">
    <source>
        <dbReference type="Proteomes" id="UP000294641"/>
    </source>
</evidence>
<protein>
    <submittedName>
        <fullName evidence="7">Iron complex transport system substrate-binding protein</fullName>
    </submittedName>
    <submittedName>
        <fullName evidence="6">Staphylococcal iron-regulated protein F</fullName>
    </submittedName>
</protein>
<dbReference type="InterPro" id="IPR050902">
    <property type="entry name" value="ABC_Transporter_SBP"/>
</dbReference>
<dbReference type="InterPro" id="IPR054828">
    <property type="entry name" value="Vit_B12_bind_prot"/>
</dbReference>
<evidence type="ECO:0000313" key="8">
    <source>
        <dbReference type="Proteomes" id="UP000254330"/>
    </source>
</evidence>
<accession>A0A2U3AA02</accession>
<dbReference type="PANTHER" id="PTHR30535">
    <property type="entry name" value="VITAMIN B12-BINDING PROTEIN"/>
    <property type="match status" value="1"/>
</dbReference>
<dbReference type="Proteomes" id="UP000294641">
    <property type="component" value="Unassembled WGS sequence"/>
</dbReference>
<dbReference type="NCBIfam" id="NF038402">
    <property type="entry name" value="TroA_like"/>
    <property type="match status" value="1"/>
</dbReference>
<dbReference type="OrthoDB" id="66025at2"/>
<dbReference type="PROSITE" id="PS51257">
    <property type="entry name" value="PROKAR_LIPOPROTEIN"/>
    <property type="match status" value="1"/>
</dbReference>
<dbReference type="PROSITE" id="PS50983">
    <property type="entry name" value="FE_B12_PBP"/>
    <property type="match status" value="1"/>
</dbReference>
<proteinExistence type="inferred from homology"/>
<dbReference type="PANTHER" id="PTHR30535:SF36">
    <property type="entry name" value="HIGH-AFFINITY HEME UPTAKE SYSTEM PROTEIN ISDE"/>
    <property type="match status" value="1"/>
</dbReference>
<name>A0A2U3AA02_9BACL</name>